<evidence type="ECO:0000256" key="1">
    <source>
        <dbReference type="ARBA" id="ARBA00004141"/>
    </source>
</evidence>
<dbReference type="Gene3D" id="1.50.40.10">
    <property type="entry name" value="Mitochondrial carrier domain"/>
    <property type="match status" value="1"/>
</dbReference>
<gene>
    <name evidence="11" type="ORF">OLC1_LOCUS16155</name>
</gene>
<evidence type="ECO:0000256" key="3">
    <source>
        <dbReference type="ARBA" id="ARBA00022448"/>
    </source>
</evidence>
<dbReference type="AlphaFoldDB" id="A0AAV1DLR9"/>
<name>A0AAV1DLR9_OLDCO</name>
<evidence type="ECO:0000256" key="2">
    <source>
        <dbReference type="ARBA" id="ARBA00006375"/>
    </source>
</evidence>
<dbReference type="PANTHER" id="PTHR45618">
    <property type="entry name" value="MITOCHONDRIAL DICARBOXYLATE CARRIER-RELATED"/>
    <property type="match status" value="1"/>
</dbReference>
<feature type="repeat" description="Solcar" evidence="8">
    <location>
        <begin position="8"/>
        <end position="89"/>
    </location>
</feature>
<keyword evidence="3 9" id="KW-0813">Transport</keyword>
<evidence type="ECO:0000313" key="11">
    <source>
        <dbReference type="EMBL" id="CAI9107970.1"/>
    </source>
</evidence>
<evidence type="ECO:0000256" key="5">
    <source>
        <dbReference type="ARBA" id="ARBA00022737"/>
    </source>
</evidence>
<keyword evidence="6 10" id="KW-1133">Transmembrane helix</keyword>
<comment type="similarity">
    <text evidence="2 9">Belongs to the mitochondrial carrier (TC 2.A.29) family.</text>
</comment>
<keyword evidence="5" id="KW-0677">Repeat</keyword>
<dbReference type="PROSITE" id="PS50920">
    <property type="entry name" value="SOLCAR"/>
    <property type="match status" value="3"/>
</dbReference>
<evidence type="ECO:0000256" key="8">
    <source>
        <dbReference type="PROSITE-ProRule" id="PRU00282"/>
    </source>
</evidence>
<proteinExistence type="inferred from homology"/>
<organism evidence="11 12">
    <name type="scientific">Oldenlandia corymbosa var. corymbosa</name>
    <dbReference type="NCBI Taxonomy" id="529605"/>
    <lineage>
        <taxon>Eukaryota</taxon>
        <taxon>Viridiplantae</taxon>
        <taxon>Streptophyta</taxon>
        <taxon>Embryophyta</taxon>
        <taxon>Tracheophyta</taxon>
        <taxon>Spermatophyta</taxon>
        <taxon>Magnoliopsida</taxon>
        <taxon>eudicotyledons</taxon>
        <taxon>Gunneridae</taxon>
        <taxon>Pentapetalae</taxon>
        <taxon>asterids</taxon>
        <taxon>lamiids</taxon>
        <taxon>Gentianales</taxon>
        <taxon>Rubiaceae</taxon>
        <taxon>Rubioideae</taxon>
        <taxon>Spermacoceae</taxon>
        <taxon>Hedyotis-Oldenlandia complex</taxon>
        <taxon>Oldenlandia</taxon>
    </lineage>
</organism>
<evidence type="ECO:0000256" key="10">
    <source>
        <dbReference type="SAM" id="Phobius"/>
    </source>
</evidence>
<keyword evidence="7 8" id="KW-0472">Membrane</keyword>
<evidence type="ECO:0000256" key="6">
    <source>
        <dbReference type="ARBA" id="ARBA00022989"/>
    </source>
</evidence>
<dbReference type="SUPFAM" id="SSF103506">
    <property type="entry name" value="Mitochondrial carrier"/>
    <property type="match status" value="1"/>
</dbReference>
<dbReference type="InterPro" id="IPR050391">
    <property type="entry name" value="Mito_Metabolite_Transporter"/>
</dbReference>
<sequence>MKGRRKYGSPAYNRGAAAAATALSGIVFHPFDTIKVRIQMGQGPNFHLITNMLRNGGIASFYKGLSAGLLSQVTSSAVCSYSLKYVMVGSYIADGGNLINPYYRQLFCSLTGSAIGAVVCNPAELAMTRMQGDASLPSALRRNYKNLLQALYQTASKEGIQALWNGSGPSALRTMSLTIGLRASSESFNIFRRYTNDFKINLLVGILIYGIVPPACSSPFDYVKTQMQMMQPDATGRYPYAGPLDCAMKTLKFGGPLKFYTGFVVQCFKFFPQSLLIVMLYDRVFKGVNVSFRV</sequence>
<feature type="transmembrane region" description="Helical" evidence="10">
    <location>
        <begin position="259"/>
        <end position="281"/>
    </location>
</feature>
<evidence type="ECO:0000313" key="12">
    <source>
        <dbReference type="Proteomes" id="UP001161247"/>
    </source>
</evidence>
<keyword evidence="4 8" id="KW-0812">Transmembrane</keyword>
<evidence type="ECO:0000256" key="7">
    <source>
        <dbReference type="ARBA" id="ARBA00023136"/>
    </source>
</evidence>
<comment type="subcellular location">
    <subcellularLocation>
        <location evidence="1">Membrane</location>
        <topology evidence="1">Multi-pass membrane protein</topology>
    </subcellularLocation>
</comment>
<evidence type="ECO:0000256" key="4">
    <source>
        <dbReference type="ARBA" id="ARBA00022692"/>
    </source>
</evidence>
<dbReference type="InterPro" id="IPR018108">
    <property type="entry name" value="MCP_transmembrane"/>
</dbReference>
<dbReference type="Proteomes" id="UP001161247">
    <property type="component" value="Chromosome 5"/>
</dbReference>
<dbReference type="GO" id="GO:0016020">
    <property type="term" value="C:membrane"/>
    <property type="evidence" value="ECO:0007669"/>
    <property type="project" value="UniProtKB-SubCell"/>
</dbReference>
<dbReference type="InterPro" id="IPR023395">
    <property type="entry name" value="MCP_dom_sf"/>
</dbReference>
<feature type="repeat" description="Solcar" evidence="8">
    <location>
        <begin position="104"/>
        <end position="191"/>
    </location>
</feature>
<dbReference type="EMBL" id="OX459122">
    <property type="protein sequence ID" value="CAI9107970.1"/>
    <property type="molecule type" value="Genomic_DNA"/>
</dbReference>
<keyword evidence="12" id="KW-1185">Reference proteome</keyword>
<protein>
    <submittedName>
        <fullName evidence="11">OLC1v1007467C1</fullName>
    </submittedName>
</protein>
<evidence type="ECO:0000256" key="9">
    <source>
        <dbReference type="RuleBase" id="RU000488"/>
    </source>
</evidence>
<feature type="repeat" description="Solcar" evidence="8">
    <location>
        <begin position="197"/>
        <end position="287"/>
    </location>
</feature>
<dbReference type="Pfam" id="PF00153">
    <property type="entry name" value="Mito_carr"/>
    <property type="match status" value="3"/>
</dbReference>
<accession>A0AAV1DLR9</accession>
<feature type="transmembrane region" description="Helical" evidence="10">
    <location>
        <begin position="200"/>
        <end position="220"/>
    </location>
</feature>
<reference evidence="11" key="1">
    <citation type="submission" date="2023-03" db="EMBL/GenBank/DDBJ databases">
        <authorList>
            <person name="Julca I."/>
        </authorList>
    </citation>
    <scope>NUCLEOTIDE SEQUENCE</scope>
</reference>